<name>A0A0E4CM76_MYCLN</name>
<dbReference type="AlphaFoldDB" id="A0A0E4CM76"/>
<reference evidence="1 2" key="1">
    <citation type="submission" date="2015-03" db="EMBL/GenBank/DDBJ databases">
        <authorList>
            <person name="Urmite Genomes"/>
        </authorList>
    </citation>
    <scope>NUCLEOTIDE SEQUENCE [LARGE SCALE GENOMIC DNA]</scope>
    <source>
        <strain evidence="1 2">CSUR P1491</strain>
    </source>
</reference>
<dbReference type="EMBL" id="CTEE01000001">
    <property type="protein sequence ID" value="CQD08665.1"/>
    <property type="molecule type" value="Genomic_DNA"/>
</dbReference>
<evidence type="ECO:0000313" key="2">
    <source>
        <dbReference type="Proteomes" id="UP000199251"/>
    </source>
</evidence>
<dbReference type="OrthoDB" id="118834at2"/>
<dbReference type="STRING" id="141349.BN1232_01561"/>
<organism evidence="1 2">
    <name type="scientific">Mycobacterium lentiflavum</name>
    <dbReference type="NCBI Taxonomy" id="141349"/>
    <lineage>
        <taxon>Bacteria</taxon>
        <taxon>Bacillati</taxon>
        <taxon>Actinomycetota</taxon>
        <taxon>Actinomycetes</taxon>
        <taxon>Mycobacteriales</taxon>
        <taxon>Mycobacteriaceae</taxon>
        <taxon>Mycobacterium</taxon>
        <taxon>Mycobacterium simiae complex</taxon>
    </lineage>
</organism>
<proteinExistence type="predicted"/>
<accession>A0A0E4CM76</accession>
<dbReference type="Proteomes" id="UP000199251">
    <property type="component" value="Unassembled WGS sequence"/>
</dbReference>
<gene>
    <name evidence="1" type="ORF">BN1232_01561</name>
</gene>
<evidence type="ECO:0000313" key="1">
    <source>
        <dbReference type="EMBL" id="CQD08665.1"/>
    </source>
</evidence>
<protein>
    <submittedName>
        <fullName evidence="1">Uncharacterized protein</fullName>
    </submittedName>
</protein>
<sequence>MVRLMRADRTPFDRDDPHNALDDEFAAAATGYMSYAGPFSVVDDGLIVKAELVWRRS</sequence>